<dbReference type="Pfam" id="PF25023">
    <property type="entry name" value="TEN_YD-shell"/>
    <property type="match status" value="1"/>
</dbReference>
<name>A0A2S6Z686_9XANT</name>
<dbReference type="InterPro" id="IPR022385">
    <property type="entry name" value="Rhs_assc_core"/>
</dbReference>
<dbReference type="EMBL" id="MIGV01000007">
    <property type="protein sequence ID" value="PPT76793.1"/>
    <property type="molecule type" value="Genomic_DNA"/>
</dbReference>
<dbReference type="InterPro" id="IPR031325">
    <property type="entry name" value="RHS_repeat"/>
</dbReference>
<dbReference type="Pfam" id="PF05593">
    <property type="entry name" value="RHS_repeat"/>
    <property type="match status" value="5"/>
</dbReference>
<dbReference type="InterPro" id="IPR050708">
    <property type="entry name" value="T6SS_VgrG/RHS"/>
</dbReference>
<dbReference type="InterPro" id="IPR056823">
    <property type="entry name" value="TEN-like_YD-shell"/>
</dbReference>
<dbReference type="PANTHER" id="PTHR32305">
    <property type="match status" value="1"/>
</dbReference>
<gene>
    <name evidence="3" type="ORF">XaplCFBP3122_08290</name>
</gene>
<dbReference type="NCBIfam" id="TIGR03696">
    <property type="entry name" value="Rhs_assc_core"/>
    <property type="match status" value="1"/>
</dbReference>
<dbReference type="AlphaFoldDB" id="A0A2S6Z686"/>
<keyword evidence="1" id="KW-0677">Repeat</keyword>
<organism evidence="3 4">
    <name type="scientific">Xanthomonas arboricola pv. populi</name>
    <dbReference type="NCBI Taxonomy" id="487823"/>
    <lineage>
        <taxon>Bacteria</taxon>
        <taxon>Pseudomonadati</taxon>
        <taxon>Pseudomonadota</taxon>
        <taxon>Gammaproteobacteria</taxon>
        <taxon>Lysobacterales</taxon>
        <taxon>Lysobacteraceae</taxon>
        <taxon>Xanthomonas</taxon>
    </lineage>
</organism>
<dbReference type="InterPro" id="IPR006530">
    <property type="entry name" value="YD"/>
</dbReference>
<dbReference type="Gene3D" id="2.180.10.10">
    <property type="entry name" value="RHS repeat-associated core"/>
    <property type="match status" value="2"/>
</dbReference>
<protein>
    <submittedName>
        <fullName evidence="3">Type IV secretion protein Rhs</fullName>
    </submittedName>
</protein>
<evidence type="ECO:0000256" key="1">
    <source>
        <dbReference type="ARBA" id="ARBA00022737"/>
    </source>
</evidence>
<dbReference type="Proteomes" id="UP000238270">
    <property type="component" value="Unassembled WGS sequence"/>
</dbReference>
<evidence type="ECO:0000313" key="4">
    <source>
        <dbReference type="Proteomes" id="UP000238270"/>
    </source>
</evidence>
<proteinExistence type="predicted"/>
<feature type="domain" description="Teneurin-like YD-shell" evidence="2">
    <location>
        <begin position="681"/>
        <end position="951"/>
    </location>
</feature>
<reference evidence="3 4" key="1">
    <citation type="submission" date="2016-08" db="EMBL/GenBank/DDBJ databases">
        <title>Evolution of the type three secretion system and type three effector repertoires in Xanthomonas.</title>
        <authorList>
            <person name="Merda D."/>
            <person name="Briand M."/>
            <person name="Bosis E."/>
            <person name="Rousseau C."/>
            <person name="Portier P."/>
            <person name="Jacques M.-A."/>
            <person name="Fischer-Le Saux M."/>
        </authorList>
    </citation>
    <scope>NUCLEOTIDE SEQUENCE [LARGE SCALE GENOMIC DNA]</scope>
    <source>
        <strain evidence="3 4">CFBP 3122</strain>
    </source>
</reference>
<dbReference type="NCBIfam" id="TIGR01643">
    <property type="entry name" value="YD_repeat_2x"/>
    <property type="match status" value="3"/>
</dbReference>
<evidence type="ECO:0000313" key="3">
    <source>
        <dbReference type="EMBL" id="PPT76793.1"/>
    </source>
</evidence>
<accession>A0A2S6Z686</accession>
<dbReference type="PANTHER" id="PTHR32305:SF15">
    <property type="entry name" value="PROTEIN RHSA-RELATED"/>
    <property type="match status" value="1"/>
</dbReference>
<evidence type="ECO:0000259" key="2">
    <source>
        <dbReference type="Pfam" id="PF25023"/>
    </source>
</evidence>
<comment type="caution">
    <text evidence="3">The sequence shown here is derived from an EMBL/GenBank/DDBJ whole genome shotgun (WGS) entry which is preliminary data.</text>
</comment>
<sequence>MIVATYPDGAKRLYHYHEKGLAEPQLVNYLTGITGENGQRYASFGYDTYGRVISSVLHGDTEVVDGVTLNYVAEGVTEVTQASGAVKRFEYGSTIFSPVNNVTEGAASTSNTYFSDVRLQSVTDASGSKVSYEYAPAYQSAVTVGDGTPEAVRTESVRDALTHQLTELNVKGAQGLVVSKRWTRNERGQALTQVEQDAVSGKQRQQTFTYCEQADVTAGSCPLLGVLLRVDGARTDLSDATTYDYYPAAQGGDLKTITNAVGQVTQFLSYDSAGRVLSQKDPNGVVTDYSYDARGRLTASMVRGQDSGSETDDRITRYSYWPTGLVKQVALPGGDVSNFTYDSAFRLTKVSDRYGNSFVYTLDTSGHRIKEDITDAKNTLLFTVSRIYDELGRLKTQADAQGNPTDFTYDAVGTLKERIDAMGRSSTYAYDALHRLKQSIEDTADIKATSAFQYDVLGQPSVVTDPKGLKTTYKRNGLGELLALQSPDTGSTGFTYDDAGNVLSRKDAANRQATYTYDALNRPVSVTYADAALETRFVYDVAPAVCVAGEQFAAGRLASMKDGSGTTQYCYNRFGDLVRKVQTTNGKALTVRYAYTAGGNLTSMVYPDGAMVDYVRNELGQIAEVGYTAPGGSREVLVKGATYLPMGPVAGWTYGNGRVLTRAYDQDYRPKAIQDKAVGGLDVGFGFDAVGNLTSLTPAGNPTPEIGLGYDTLGRLTALTDGITGTVIDGYSYDATGNRLSAKVGSVTQAYTYPTTNHRLSAVAGVARTYDKTGNTLSIGGKAREFPYDASGRLSMVKRAGVLVMNYRYNGKGEQVRRFLGTTNTYTLYDEAGHWLGDYDNNGAPKQQVIWLDDLPVGLLANANKLHYIEPDHLGSPRVVVDPARNVAVWSWSLKGEAFGNTAPNQDPDGDGAALVLDMRFPGQRFDAASGLFYNYYRDIGPEIGRYVQSDPIGLNGGFSTYGYALQFPLLNSDEYGLATWKGTSYGVGGGAGRFGGNIDFYQLTSPCPDGGVASAYVMAISGSGGIGAPISMAGSSVELVDSNDTPDPDIFRGPYSKVSAGSIAFGPGYQAYQKITIGGATQATWWNFGNGAESTGWNQFQGGFDGTVFGVAAGSAFILQKKKCECSER</sequence>